<protein>
    <submittedName>
        <fullName evidence="4">Sugar O-acetyltransferase</fullName>
        <ecNumber evidence="4">2.3.1.-</ecNumber>
    </submittedName>
</protein>
<dbReference type="SUPFAM" id="SSF51161">
    <property type="entry name" value="Trimeric LpxA-like enzymes"/>
    <property type="match status" value="1"/>
</dbReference>
<dbReference type="PANTHER" id="PTHR23416:SF23">
    <property type="entry name" value="ACETYLTRANSFERASE C18B11.09C-RELATED"/>
    <property type="match status" value="1"/>
</dbReference>
<dbReference type="InterPro" id="IPR018357">
    <property type="entry name" value="Hexapep_transf_CS"/>
</dbReference>
<keyword evidence="5" id="KW-1185">Reference proteome</keyword>
<dbReference type="Proteomes" id="UP001454086">
    <property type="component" value="Unassembled WGS sequence"/>
</dbReference>
<dbReference type="GO" id="GO:0016746">
    <property type="term" value="F:acyltransferase activity"/>
    <property type="evidence" value="ECO:0007669"/>
    <property type="project" value="UniProtKB-KW"/>
</dbReference>
<dbReference type="EC" id="2.3.1.-" evidence="4"/>
<proteinExistence type="inferred from homology"/>
<evidence type="ECO:0000313" key="4">
    <source>
        <dbReference type="EMBL" id="MEQ2424765.1"/>
    </source>
</evidence>
<reference evidence="4 5" key="1">
    <citation type="submission" date="2024-03" db="EMBL/GenBank/DDBJ databases">
        <title>Human intestinal bacterial collection.</title>
        <authorList>
            <person name="Pauvert C."/>
            <person name="Hitch T.C.A."/>
            <person name="Clavel T."/>
        </authorList>
    </citation>
    <scope>NUCLEOTIDE SEQUENCE [LARGE SCALE GENOMIC DNA]</scope>
    <source>
        <strain evidence="4 5">CLA-SR-H021</strain>
    </source>
</reference>
<dbReference type="RefSeq" id="WP_008717418.1">
    <property type="nucleotide sequence ID" value="NZ_JBBMFM010000018.1"/>
</dbReference>
<dbReference type="CDD" id="cd03357">
    <property type="entry name" value="LbH_MAT_GAT"/>
    <property type="match status" value="1"/>
</dbReference>
<comment type="caution">
    <text evidence="4">The sequence shown here is derived from an EMBL/GenBank/DDBJ whole genome shotgun (WGS) entry which is preliminary data.</text>
</comment>
<dbReference type="Pfam" id="PF00132">
    <property type="entry name" value="Hexapep"/>
    <property type="match status" value="1"/>
</dbReference>
<keyword evidence="4" id="KW-0012">Acyltransferase</keyword>
<evidence type="ECO:0000256" key="3">
    <source>
        <dbReference type="ARBA" id="ARBA00022737"/>
    </source>
</evidence>
<evidence type="ECO:0000256" key="1">
    <source>
        <dbReference type="ARBA" id="ARBA00007274"/>
    </source>
</evidence>
<dbReference type="InterPro" id="IPR011004">
    <property type="entry name" value="Trimer_LpxA-like_sf"/>
</dbReference>
<sequence>MELEEYLSYLQNGGVVEGGSELHQMMYEISHQAMRITAQLNSGYHPPEEIRVLMEQLIGKPVDGSFAMFPPFYSDFGKNITFGRGVFINSCCCFQDQGGITIGDGALIGHHVVLATVNHDFAPERRSTNHPAPIVIGRNVWIGANVTVTPGVTIGDGAIVAAGAVVTKDIPPNVVAGGVPAKVIRLIETI</sequence>
<name>A0ABV1D2Z6_9FIRM</name>
<dbReference type="InterPro" id="IPR051159">
    <property type="entry name" value="Hexapeptide_acetyltransf"/>
</dbReference>
<keyword evidence="2 4" id="KW-0808">Transferase</keyword>
<accession>A0ABV1D2Z6</accession>
<evidence type="ECO:0000256" key="2">
    <source>
        <dbReference type="ARBA" id="ARBA00022679"/>
    </source>
</evidence>
<comment type="similarity">
    <text evidence="1">Belongs to the transferase hexapeptide repeat family.</text>
</comment>
<gene>
    <name evidence="4" type="ORF">WMQ36_07250</name>
</gene>
<dbReference type="Gene3D" id="2.160.10.10">
    <property type="entry name" value="Hexapeptide repeat proteins"/>
    <property type="match status" value="1"/>
</dbReference>
<keyword evidence="3" id="KW-0677">Repeat</keyword>
<dbReference type="InterPro" id="IPR001451">
    <property type="entry name" value="Hexapep"/>
</dbReference>
<dbReference type="PROSITE" id="PS00101">
    <property type="entry name" value="HEXAPEP_TRANSFERASES"/>
    <property type="match status" value="1"/>
</dbReference>
<dbReference type="EMBL" id="JBBMFM010000018">
    <property type="protein sequence ID" value="MEQ2424765.1"/>
    <property type="molecule type" value="Genomic_DNA"/>
</dbReference>
<dbReference type="PANTHER" id="PTHR23416">
    <property type="entry name" value="SIALIC ACID SYNTHASE-RELATED"/>
    <property type="match status" value="1"/>
</dbReference>
<organism evidence="4 5">
    <name type="scientific">Enterocloster hominis</name>
    <name type="common">ex Hitch et al. 2024</name>
    <dbReference type="NCBI Taxonomy" id="1917870"/>
    <lineage>
        <taxon>Bacteria</taxon>
        <taxon>Bacillati</taxon>
        <taxon>Bacillota</taxon>
        <taxon>Clostridia</taxon>
        <taxon>Lachnospirales</taxon>
        <taxon>Lachnospiraceae</taxon>
        <taxon>Enterocloster</taxon>
    </lineage>
</organism>
<evidence type="ECO:0000313" key="5">
    <source>
        <dbReference type="Proteomes" id="UP001454086"/>
    </source>
</evidence>